<dbReference type="Proteomes" id="UP001457282">
    <property type="component" value="Unassembled WGS sequence"/>
</dbReference>
<dbReference type="AlphaFoldDB" id="A0AAW1YA28"/>
<keyword evidence="2" id="KW-0863">Zinc-finger</keyword>
<dbReference type="GO" id="GO:0008270">
    <property type="term" value="F:zinc ion binding"/>
    <property type="evidence" value="ECO:0007669"/>
    <property type="project" value="UniProtKB-KW"/>
</dbReference>
<reference evidence="6 7" key="1">
    <citation type="journal article" date="2023" name="G3 (Bethesda)">
        <title>A chromosome-length genome assembly and annotation of blackberry (Rubus argutus, cv. 'Hillquist').</title>
        <authorList>
            <person name="Bruna T."/>
            <person name="Aryal R."/>
            <person name="Dudchenko O."/>
            <person name="Sargent D.J."/>
            <person name="Mead D."/>
            <person name="Buti M."/>
            <person name="Cavallini A."/>
            <person name="Hytonen T."/>
            <person name="Andres J."/>
            <person name="Pham M."/>
            <person name="Weisz D."/>
            <person name="Mascagni F."/>
            <person name="Usai G."/>
            <person name="Natali L."/>
            <person name="Bassil N."/>
            <person name="Fernandez G.E."/>
            <person name="Lomsadze A."/>
            <person name="Armour M."/>
            <person name="Olukolu B."/>
            <person name="Poorten T."/>
            <person name="Britton C."/>
            <person name="Davik J."/>
            <person name="Ashrafi H."/>
            <person name="Aiden E.L."/>
            <person name="Borodovsky M."/>
            <person name="Worthington M."/>
        </authorList>
    </citation>
    <scope>NUCLEOTIDE SEQUENCE [LARGE SCALE GENOMIC DNA]</scope>
    <source>
        <strain evidence="6">PI 553951</strain>
    </source>
</reference>
<evidence type="ECO:0000313" key="7">
    <source>
        <dbReference type="Proteomes" id="UP001457282"/>
    </source>
</evidence>
<feature type="region of interest" description="Disordered" evidence="4">
    <location>
        <begin position="641"/>
        <end position="762"/>
    </location>
</feature>
<feature type="compositionally biased region" description="Basic and acidic residues" evidence="4">
    <location>
        <begin position="259"/>
        <end position="268"/>
    </location>
</feature>
<accession>A0AAW1YA28</accession>
<feature type="region of interest" description="Disordered" evidence="4">
    <location>
        <begin position="418"/>
        <end position="487"/>
    </location>
</feature>
<feature type="region of interest" description="Disordered" evidence="4">
    <location>
        <begin position="304"/>
        <end position="401"/>
    </location>
</feature>
<comment type="caution">
    <text evidence="6">The sequence shown here is derived from an EMBL/GenBank/DDBJ whole genome shotgun (WGS) entry which is preliminary data.</text>
</comment>
<evidence type="ECO:0000256" key="3">
    <source>
        <dbReference type="ARBA" id="ARBA00022833"/>
    </source>
</evidence>
<feature type="region of interest" description="Disordered" evidence="4">
    <location>
        <begin position="1"/>
        <end position="40"/>
    </location>
</feature>
<evidence type="ECO:0000256" key="4">
    <source>
        <dbReference type="SAM" id="MobiDB-lite"/>
    </source>
</evidence>
<feature type="compositionally biased region" description="Basic and acidic residues" evidence="4">
    <location>
        <begin position="698"/>
        <end position="733"/>
    </location>
</feature>
<keyword evidence="1" id="KW-0479">Metal-binding</keyword>
<evidence type="ECO:0000256" key="1">
    <source>
        <dbReference type="ARBA" id="ARBA00022723"/>
    </source>
</evidence>
<feature type="compositionally biased region" description="Basic and acidic residues" evidence="4">
    <location>
        <begin position="748"/>
        <end position="762"/>
    </location>
</feature>
<evidence type="ECO:0000313" key="6">
    <source>
        <dbReference type="EMBL" id="KAK9945606.1"/>
    </source>
</evidence>
<gene>
    <name evidence="6" type="ORF">M0R45_011114</name>
</gene>
<dbReference type="PANTHER" id="PTHR46524">
    <property type="entry name" value="CW-TYPE ZINC FINGER"/>
    <property type="match status" value="1"/>
</dbReference>
<organism evidence="6 7">
    <name type="scientific">Rubus argutus</name>
    <name type="common">Southern blackberry</name>
    <dbReference type="NCBI Taxonomy" id="59490"/>
    <lineage>
        <taxon>Eukaryota</taxon>
        <taxon>Viridiplantae</taxon>
        <taxon>Streptophyta</taxon>
        <taxon>Embryophyta</taxon>
        <taxon>Tracheophyta</taxon>
        <taxon>Spermatophyta</taxon>
        <taxon>Magnoliopsida</taxon>
        <taxon>eudicotyledons</taxon>
        <taxon>Gunneridae</taxon>
        <taxon>Pentapetalae</taxon>
        <taxon>rosids</taxon>
        <taxon>fabids</taxon>
        <taxon>Rosales</taxon>
        <taxon>Rosaceae</taxon>
        <taxon>Rosoideae</taxon>
        <taxon>Rosoideae incertae sedis</taxon>
        <taxon>Rubus</taxon>
    </lineage>
</organism>
<dbReference type="PANTHER" id="PTHR46524:SF7">
    <property type="entry name" value="CW-TYPE ZINC FINGER"/>
    <property type="match status" value="1"/>
</dbReference>
<dbReference type="InterPro" id="IPR055300">
    <property type="entry name" value="CWZF3/5/7"/>
</dbReference>
<feature type="region of interest" description="Disordered" evidence="4">
    <location>
        <begin position="228"/>
        <end position="276"/>
    </location>
</feature>
<feature type="compositionally biased region" description="Polar residues" evidence="4">
    <location>
        <begin position="371"/>
        <end position="384"/>
    </location>
</feature>
<feature type="compositionally biased region" description="Polar residues" evidence="4">
    <location>
        <begin position="641"/>
        <end position="664"/>
    </location>
</feature>
<evidence type="ECO:0000256" key="2">
    <source>
        <dbReference type="ARBA" id="ARBA00022771"/>
    </source>
</evidence>
<dbReference type="EMBL" id="JBEDUW010000002">
    <property type="protein sequence ID" value="KAK9945606.1"/>
    <property type="molecule type" value="Genomic_DNA"/>
</dbReference>
<name>A0AAW1YA28_RUBAR</name>
<dbReference type="PROSITE" id="PS51050">
    <property type="entry name" value="ZF_CW"/>
    <property type="match status" value="1"/>
</dbReference>
<feature type="region of interest" description="Disordered" evidence="4">
    <location>
        <begin position="587"/>
        <end position="626"/>
    </location>
</feature>
<dbReference type="Pfam" id="PF07496">
    <property type="entry name" value="zf-CW"/>
    <property type="match status" value="1"/>
</dbReference>
<feature type="compositionally biased region" description="Basic and acidic residues" evidence="4">
    <location>
        <begin position="435"/>
        <end position="444"/>
    </location>
</feature>
<feature type="domain" description="CW-type" evidence="5">
    <location>
        <begin position="495"/>
        <end position="548"/>
    </location>
</feature>
<dbReference type="InterPro" id="IPR011124">
    <property type="entry name" value="Znf_CW"/>
</dbReference>
<sequence>MISVGSRDARKGLGLGFGSGREMDDSELEEGEACSSQINEYDPNIDPDVALAYIDDKIQDVLGHFQKDFEGGVSAENLGAKFGGLKLEGGHRNNAVCYATSQSVGLGTASTSSISLAAPKAPSANVPVKQDLSISYNQADQYPPEQESATKKHIKLSDQKTLKVRLKVDSEGISHEPQDAPFESPTSILQIMTSCPVYEGMLLSPLPDDLIYLIEKEKVAKEVRSVPLPRDGSERSGFLVNGANTREGGGKVSGARKTKSVERNDFSAESKSGNNKDGIGLLAKRTKILIRLLSKEMEKNVVRDKGFPCQAEDEPMEPTSNQEQGWVEKRKASLAGRVQEDRKVSSSNNVLVQPKKDGHRKGEKSNESVKADSNVSKGRKSLNTDVVDRSKQKASQKGIAHETSKRILIKSGIHREFFGEEEEEENQINSLQLPSEDKLKESDAVAKSTSAVNISSREKPNGKTVDSQPVTASNIAPRSGNGPISDAAPATGAPALIEDNWVCCDKCLKWRLLPHGTNPDNLPEKWLCSMLNWLPGMNRCSVTEEETTEKTKALIAQYQVPALGSQNNHPSNPGSFMEGVAQANFRHPDQNHQNFGLHAMPSGGKKKNGSKELSKASDKDGAVQLPNSMKKNIQASLKSKSLNDVNQSPPLNEPNFQQLSNSSDMAVEKRKHKYKEKQKNLGSSYDGGDINNLKIKSKRDFDPDTYRASKKIKSEDRRMTDEEWASDHHRPDGEVGPSSSSGFLTTEAGKDRIKDRPEAAAL</sequence>
<keyword evidence="7" id="KW-1185">Reference proteome</keyword>
<protein>
    <recommendedName>
        <fullName evidence="5">CW-type domain-containing protein</fullName>
    </recommendedName>
</protein>
<feature type="compositionally biased region" description="Basic and acidic residues" evidence="4">
    <location>
        <begin position="609"/>
        <end position="621"/>
    </location>
</feature>
<proteinExistence type="predicted"/>
<evidence type="ECO:0000259" key="5">
    <source>
        <dbReference type="PROSITE" id="PS51050"/>
    </source>
</evidence>
<dbReference type="Gene3D" id="3.30.40.100">
    <property type="match status" value="1"/>
</dbReference>
<keyword evidence="3" id="KW-0862">Zinc</keyword>
<feature type="compositionally biased region" description="Polar residues" evidence="4">
    <location>
        <begin position="464"/>
        <end position="476"/>
    </location>
</feature>